<dbReference type="Proteomes" id="UP001295469">
    <property type="component" value="Chromosome C02"/>
</dbReference>
<accession>A0A816KHS0</accession>
<organism evidence="1">
    <name type="scientific">Brassica napus</name>
    <name type="common">Rape</name>
    <dbReference type="NCBI Taxonomy" id="3708"/>
    <lineage>
        <taxon>Eukaryota</taxon>
        <taxon>Viridiplantae</taxon>
        <taxon>Streptophyta</taxon>
        <taxon>Embryophyta</taxon>
        <taxon>Tracheophyta</taxon>
        <taxon>Spermatophyta</taxon>
        <taxon>Magnoliopsida</taxon>
        <taxon>eudicotyledons</taxon>
        <taxon>Gunneridae</taxon>
        <taxon>Pentapetalae</taxon>
        <taxon>rosids</taxon>
        <taxon>malvids</taxon>
        <taxon>Brassicales</taxon>
        <taxon>Brassicaceae</taxon>
        <taxon>Brassiceae</taxon>
        <taxon>Brassica</taxon>
    </lineage>
</organism>
<dbReference type="SMR" id="A0A816KHS0"/>
<sequence length="101" mass="11550">MVHLGSVDATILSQMRVEVLDGVATSHCFVTNRSFEDFKVRFESFLDWIVSGNFDILHNVVSNFFKFVYLSLYSLELYVGVLAYRLARLGLYDDAFNIVIA</sequence>
<protein>
    <submittedName>
        <fullName evidence="1">(rape) hypothetical protein</fullName>
    </submittedName>
</protein>
<evidence type="ECO:0000313" key="1">
    <source>
        <dbReference type="EMBL" id="CAF1920695.1"/>
    </source>
</evidence>
<reference evidence="1" key="1">
    <citation type="submission" date="2021-01" db="EMBL/GenBank/DDBJ databases">
        <authorList>
            <consortium name="Genoscope - CEA"/>
            <person name="William W."/>
        </authorList>
    </citation>
    <scope>NUCLEOTIDE SEQUENCE</scope>
</reference>
<dbReference type="EMBL" id="HG994366">
    <property type="protein sequence ID" value="CAF1920695.1"/>
    <property type="molecule type" value="Genomic_DNA"/>
</dbReference>
<proteinExistence type="predicted"/>
<gene>
    <name evidence="1" type="ORF">DARMORV10_C02P56950.1</name>
</gene>
<dbReference type="AlphaFoldDB" id="A0A816KHS0"/>
<name>A0A816KHS0_BRANA</name>